<organism evidence="2">
    <name type="scientific">marine metagenome</name>
    <dbReference type="NCBI Taxonomy" id="408172"/>
    <lineage>
        <taxon>unclassified sequences</taxon>
        <taxon>metagenomes</taxon>
        <taxon>ecological metagenomes</taxon>
    </lineage>
</organism>
<reference evidence="2" key="1">
    <citation type="submission" date="2018-05" db="EMBL/GenBank/DDBJ databases">
        <authorList>
            <person name="Lanie J.A."/>
            <person name="Ng W.-L."/>
            <person name="Kazmierczak K.M."/>
            <person name="Andrzejewski T.M."/>
            <person name="Davidsen T.M."/>
            <person name="Wayne K.J."/>
            <person name="Tettelin H."/>
            <person name="Glass J.I."/>
            <person name="Rusch D."/>
            <person name="Podicherti R."/>
            <person name="Tsui H.-C.T."/>
            <person name="Winkler M.E."/>
        </authorList>
    </citation>
    <scope>NUCLEOTIDE SEQUENCE</scope>
</reference>
<evidence type="ECO:0000313" key="2">
    <source>
        <dbReference type="EMBL" id="SVD01236.1"/>
    </source>
</evidence>
<accession>A0A382RUA5</accession>
<protein>
    <submittedName>
        <fullName evidence="2">Uncharacterized protein</fullName>
    </submittedName>
</protein>
<keyword evidence="1" id="KW-1133">Transmembrane helix</keyword>
<sequence>TIEGVALNFFDSPGLQQYRYEKPVISEKPKAASVKKEKKKTKKVKPKVKRKKKKINILKPTLYMFFFMTIGIMLTYDQKPEFFDFLSMSNLEKSPIVDQEIKDDIVAQVEVEIEKPPIEGPNYFIESQSLISTVIGTFDLLQDQQILLLSISDGQMDLEIVGNKTMDISVDTLGDVLNYSLRQVNEDKQFKHGYLVNYGTVDIINNQPELSIEKFQSLITEMEVSFFKVLDPIERGNNIQNPIIVQISGVDKINQMLSKLYILANNVALEKFVYTNNLDDSNPTSVFYISLYFLNTEPG</sequence>
<name>A0A382RUA5_9ZZZZ</name>
<feature type="transmembrane region" description="Helical" evidence="1">
    <location>
        <begin position="57"/>
        <end position="76"/>
    </location>
</feature>
<dbReference type="EMBL" id="UINC01124230">
    <property type="protein sequence ID" value="SVD01236.1"/>
    <property type="molecule type" value="Genomic_DNA"/>
</dbReference>
<feature type="non-terminal residue" evidence="2">
    <location>
        <position position="1"/>
    </location>
</feature>
<gene>
    <name evidence="2" type="ORF">METZ01_LOCUS354090</name>
</gene>
<keyword evidence="1" id="KW-0472">Membrane</keyword>
<evidence type="ECO:0000256" key="1">
    <source>
        <dbReference type="SAM" id="Phobius"/>
    </source>
</evidence>
<proteinExistence type="predicted"/>
<keyword evidence="1" id="KW-0812">Transmembrane</keyword>
<dbReference type="AlphaFoldDB" id="A0A382RUA5"/>